<reference evidence="1 2" key="1">
    <citation type="submission" date="2020-08" db="EMBL/GenBank/DDBJ databases">
        <title>Whole genome shotgun sequence of Actinocatenispora thailandica NBRC 105041.</title>
        <authorList>
            <person name="Komaki H."/>
            <person name="Tamura T."/>
        </authorList>
    </citation>
    <scope>NUCLEOTIDE SEQUENCE [LARGE SCALE GENOMIC DNA]</scope>
    <source>
        <strain evidence="1 2">NBRC 105041</strain>
    </source>
</reference>
<protein>
    <submittedName>
        <fullName evidence="1">Aldose 1-epimerase</fullName>
    </submittedName>
</protein>
<dbReference type="Gene3D" id="2.70.98.10">
    <property type="match status" value="1"/>
</dbReference>
<dbReference type="InterPro" id="IPR037480">
    <property type="entry name" value="YihR-like"/>
</dbReference>
<dbReference type="GO" id="GO:0030246">
    <property type="term" value="F:carbohydrate binding"/>
    <property type="evidence" value="ECO:0007669"/>
    <property type="project" value="InterPro"/>
</dbReference>
<dbReference type="KEGG" id="atl:Athai_03650"/>
<dbReference type="CDD" id="cd09022">
    <property type="entry name" value="Aldose_epim_Ec_YihR"/>
    <property type="match status" value="1"/>
</dbReference>
<dbReference type="AlphaFoldDB" id="A0A7R7DJH9"/>
<evidence type="ECO:0000313" key="1">
    <source>
        <dbReference type="EMBL" id="BCJ32862.1"/>
    </source>
</evidence>
<dbReference type="SUPFAM" id="SSF74650">
    <property type="entry name" value="Galactose mutarotase-like"/>
    <property type="match status" value="1"/>
</dbReference>
<dbReference type="GO" id="GO:0005975">
    <property type="term" value="P:carbohydrate metabolic process"/>
    <property type="evidence" value="ECO:0007669"/>
    <property type="project" value="InterPro"/>
</dbReference>
<sequence>MALSGEQWDIEAGAHRATVAEVGGGIRAYGVRSVPVLDGYGTDEICPGGAGAQLAPWPNRLRDGRYEFGGGQYQLALSEPARHNAIHGLVRWLPWRRLAGTPDSVTVGCALPAQPGYPWPLALTTRWTVSEHGLRAEHSVRNLADGPAPFGLGCHPYLRLPGPLDEWLLRVPARTLLRTDERGLPVRTDPVAGSEYDFGTSRPIGDTVLDTAFTNLARGDAGTVEVTLTSPGGHTVTLWADESFGWVQLFTGDTAKPPRTRRSLAVEPMTCPPDALRSGQDLIVLAPGETWRGAWGIRATIAG</sequence>
<accession>A0A7R7DJH9</accession>
<gene>
    <name evidence="1" type="primary">galM</name>
    <name evidence="1" type="ORF">Athai_03650</name>
</gene>
<dbReference type="RefSeq" id="WP_203959844.1">
    <property type="nucleotide sequence ID" value="NZ_AP023355.1"/>
</dbReference>
<dbReference type="GO" id="GO:0016853">
    <property type="term" value="F:isomerase activity"/>
    <property type="evidence" value="ECO:0007669"/>
    <property type="project" value="InterPro"/>
</dbReference>
<name>A0A7R7DJH9_9ACTN</name>
<evidence type="ECO:0000313" key="2">
    <source>
        <dbReference type="Proteomes" id="UP000611640"/>
    </source>
</evidence>
<keyword evidence="2" id="KW-1185">Reference proteome</keyword>
<dbReference type="InterPro" id="IPR014718">
    <property type="entry name" value="GH-type_carb-bd"/>
</dbReference>
<dbReference type="Proteomes" id="UP000611640">
    <property type="component" value="Chromosome"/>
</dbReference>
<proteinExistence type="predicted"/>
<dbReference type="Pfam" id="PF01263">
    <property type="entry name" value="Aldose_epim"/>
    <property type="match status" value="1"/>
</dbReference>
<dbReference type="InterPro" id="IPR011013">
    <property type="entry name" value="Gal_mutarotase_sf_dom"/>
</dbReference>
<organism evidence="1 2">
    <name type="scientific">Actinocatenispora thailandica</name>
    <dbReference type="NCBI Taxonomy" id="227318"/>
    <lineage>
        <taxon>Bacteria</taxon>
        <taxon>Bacillati</taxon>
        <taxon>Actinomycetota</taxon>
        <taxon>Actinomycetes</taxon>
        <taxon>Micromonosporales</taxon>
        <taxon>Micromonosporaceae</taxon>
        <taxon>Actinocatenispora</taxon>
    </lineage>
</organism>
<dbReference type="EMBL" id="AP023355">
    <property type="protein sequence ID" value="BCJ32862.1"/>
    <property type="molecule type" value="Genomic_DNA"/>
</dbReference>
<dbReference type="InterPro" id="IPR008183">
    <property type="entry name" value="Aldose_1/G6P_1-epimerase"/>
</dbReference>